<dbReference type="InterPro" id="IPR013177">
    <property type="entry name" value="Ribosomal_mS38_C"/>
</dbReference>
<gene>
    <name evidence="2" type="ORF">RI129_005967</name>
</gene>
<dbReference type="Proteomes" id="UP001329430">
    <property type="component" value="Chromosome 4"/>
</dbReference>
<protein>
    <recommendedName>
        <fullName evidence="1">Ribosomal protein mS38 C-terminal domain-containing protein</fullName>
    </recommendedName>
</protein>
<dbReference type="AlphaFoldDB" id="A0AAN7VBM8"/>
<dbReference type="Pfam" id="PF08213">
    <property type="entry name" value="COX24_C"/>
    <property type="match status" value="1"/>
</dbReference>
<comment type="caution">
    <text evidence="2">The sequence shown here is derived from an EMBL/GenBank/DDBJ whole genome shotgun (WGS) entry which is preliminary data.</text>
</comment>
<dbReference type="SMART" id="SM01155">
    <property type="entry name" value="DUF1713"/>
    <property type="match status" value="1"/>
</dbReference>
<evidence type="ECO:0000313" key="3">
    <source>
        <dbReference type="Proteomes" id="UP001329430"/>
    </source>
</evidence>
<proteinExistence type="predicted"/>
<keyword evidence="3" id="KW-1185">Reference proteome</keyword>
<sequence>MSFAYKLLNCCKKGLLSNIAKRALSTTHTNVTQNLPPCTYQFIKFANNDWVWQKPDGIKLPVRIVPEIKSPSDYLWIPPVSDPLTNTEMIDPVSINEERKEAVRLIVIRRKKMKKHKLKKLRKKLKYVRAKIRQKRELKKEKDFQAILIAQCKEAEVFSAEKYVADKLKAYNEKPPIPFYLTDEYKELLRIKDLRLNVDFYKK</sequence>
<feature type="domain" description="Ribosomal protein mS38 C-terminal" evidence="1">
    <location>
        <begin position="101"/>
        <end position="134"/>
    </location>
</feature>
<reference evidence="2 3" key="1">
    <citation type="journal article" date="2024" name="Insects">
        <title>An Improved Chromosome-Level Genome Assembly of the Firefly Pyrocoelia pectoralis.</title>
        <authorList>
            <person name="Fu X."/>
            <person name="Meyer-Rochow V.B."/>
            <person name="Ballantyne L."/>
            <person name="Zhu X."/>
        </authorList>
    </citation>
    <scope>NUCLEOTIDE SEQUENCE [LARGE SCALE GENOMIC DNA]</scope>
    <source>
        <strain evidence="2">XCY_ONT2</strain>
    </source>
</reference>
<accession>A0AAN7VBM8</accession>
<evidence type="ECO:0000313" key="2">
    <source>
        <dbReference type="EMBL" id="KAK5644667.1"/>
    </source>
</evidence>
<name>A0AAN7VBM8_9COLE</name>
<dbReference type="EMBL" id="JAVRBK010000004">
    <property type="protein sequence ID" value="KAK5644667.1"/>
    <property type="molecule type" value="Genomic_DNA"/>
</dbReference>
<evidence type="ECO:0000259" key="1">
    <source>
        <dbReference type="SMART" id="SM01155"/>
    </source>
</evidence>
<organism evidence="2 3">
    <name type="scientific">Pyrocoelia pectoralis</name>
    <dbReference type="NCBI Taxonomy" id="417401"/>
    <lineage>
        <taxon>Eukaryota</taxon>
        <taxon>Metazoa</taxon>
        <taxon>Ecdysozoa</taxon>
        <taxon>Arthropoda</taxon>
        <taxon>Hexapoda</taxon>
        <taxon>Insecta</taxon>
        <taxon>Pterygota</taxon>
        <taxon>Neoptera</taxon>
        <taxon>Endopterygota</taxon>
        <taxon>Coleoptera</taxon>
        <taxon>Polyphaga</taxon>
        <taxon>Elateriformia</taxon>
        <taxon>Elateroidea</taxon>
        <taxon>Lampyridae</taxon>
        <taxon>Lampyrinae</taxon>
        <taxon>Pyrocoelia</taxon>
    </lineage>
</organism>